<evidence type="ECO:0000313" key="3">
    <source>
        <dbReference type="EMBL" id="UPW01490.1"/>
    </source>
</evidence>
<feature type="transmembrane region" description="Helical" evidence="1">
    <location>
        <begin position="23"/>
        <end position="46"/>
    </location>
</feature>
<dbReference type="GeneID" id="72189217"/>
<dbReference type="InterPro" id="IPR036938">
    <property type="entry name" value="PAP2/HPO_sf"/>
</dbReference>
<dbReference type="PANTHER" id="PTHR14969">
    <property type="entry name" value="SPHINGOSINE-1-PHOSPHATE PHOSPHOHYDROLASE"/>
    <property type="match status" value="1"/>
</dbReference>
<feature type="transmembrane region" description="Helical" evidence="1">
    <location>
        <begin position="118"/>
        <end position="139"/>
    </location>
</feature>
<dbReference type="Gene3D" id="1.20.144.10">
    <property type="entry name" value="Phosphatidic acid phosphatase type 2/haloperoxidase"/>
    <property type="match status" value="1"/>
</dbReference>
<evidence type="ECO:0000256" key="1">
    <source>
        <dbReference type="SAM" id="Phobius"/>
    </source>
</evidence>
<gene>
    <name evidence="3" type="ORF">M0R88_05140</name>
</gene>
<dbReference type="Proteomes" id="UP000830434">
    <property type="component" value="Chromosome"/>
</dbReference>
<feature type="transmembrane region" description="Helical" evidence="1">
    <location>
        <begin position="170"/>
        <end position="186"/>
    </location>
</feature>
<sequence>MPGRGVGVTQALERLLAPWMRELFTLITQLGDAWFLFAAVAFVYWFGNRRRGAFALSAVLGALALTLALKGLFALPRPPVEVQIGHASGYGFPSGHAIGATVLWGLLALILERGSHRWRAIGAGAVVAVVATSRLVIGVHYVADVVVGIAIGLAYLAALLYVTDWSPSRGFVVAAGLALAGVATNGLTPDSVSAVAGVVGGGVTWSMLDARPSGAVHLPAALVGLAVLGGVGYVGHRLSLPLPAVFVLNALVPVGILVLPLAVERAKSGRSASPT</sequence>
<proteinExistence type="predicted"/>
<reference evidence="3" key="1">
    <citation type="submission" date="2022-04" db="EMBL/GenBank/DDBJ databases">
        <title>Diverse halophilic archaea isolated from saline environments.</title>
        <authorList>
            <person name="Cui H.-L."/>
        </authorList>
    </citation>
    <scope>NUCLEOTIDE SEQUENCE</scope>
    <source>
        <strain evidence="3">XZYJT40</strain>
    </source>
</reference>
<dbReference type="AlphaFoldDB" id="A0A8U0IK27"/>
<organism evidence="3 4">
    <name type="scientific">Halorussus gelatinilyticus</name>
    <dbReference type="NCBI Taxonomy" id="2937524"/>
    <lineage>
        <taxon>Archaea</taxon>
        <taxon>Methanobacteriati</taxon>
        <taxon>Methanobacteriota</taxon>
        <taxon>Stenosarchaea group</taxon>
        <taxon>Halobacteria</taxon>
        <taxon>Halobacteriales</taxon>
        <taxon>Haladaptataceae</taxon>
        <taxon>Halorussus</taxon>
    </lineage>
</organism>
<dbReference type="SMART" id="SM00014">
    <property type="entry name" value="acidPPc"/>
    <property type="match status" value="1"/>
</dbReference>
<accession>A0A8U0IK27</accession>
<dbReference type="RefSeq" id="WP_248655890.1">
    <property type="nucleotide sequence ID" value="NZ_CP096658.1"/>
</dbReference>
<name>A0A8U0IK27_9EURY</name>
<protein>
    <submittedName>
        <fullName evidence="3">Phosphatase PAP2 family protein</fullName>
    </submittedName>
</protein>
<dbReference type="InterPro" id="IPR000326">
    <property type="entry name" value="PAP2/HPO"/>
</dbReference>
<dbReference type="Pfam" id="PF01569">
    <property type="entry name" value="PAP2"/>
    <property type="match status" value="1"/>
</dbReference>
<dbReference type="SUPFAM" id="SSF48317">
    <property type="entry name" value="Acid phosphatase/Vanadium-dependent haloperoxidase"/>
    <property type="match status" value="1"/>
</dbReference>
<feature type="transmembrane region" description="Helical" evidence="1">
    <location>
        <begin position="145"/>
        <end position="163"/>
    </location>
</feature>
<feature type="domain" description="Phosphatidic acid phosphatase type 2/haloperoxidase" evidence="2">
    <location>
        <begin position="55"/>
        <end position="160"/>
    </location>
</feature>
<evidence type="ECO:0000259" key="2">
    <source>
        <dbReference type="SMART" id="SM00014"/>
    </source>
</evidence>
<dbReference type="PANTHER" id="PTHR14969:SF13">
    <property type="entry name" value="AT30094P"/>
    <property type="match status" value="1"/>
</dbReference>
<feature type="transmembrane region" description="Helical" evidence="1">
    <location>
        <begin position="93"/>
        <end position="111"/>
    </location>
</feature>
<feature type="transmembrane region" description="Helical" evidence="1">
    <location>
        <begin position="240"/>
        <end position="263"/>
    </location>
</feature>
<keyword evidence="4" id="KW-1185">Reference proteome</keyword>
<keyword evidence="1" id="KW-1133">Transmembrane helix</keyword>
<dbReference type="EMBL" id="CP096658">
    <property type="protein sequence ID" value="UPW01490.1"/>
    <property type="molecule type" value="Genomic_DNA"/>
</dbReference>
<keyword evidence="1" id="KW-0812">Transmembrane</keyword>
<evidence type="ECO:0000313" key="4">
    <source>
        <dbReference type="Proteomes" id="UP000830434"/>
    </source>
</evidence>
<feature type="transmembrane region" description="Helical" evidence="1">
    <location>
        <begin position="215"/>
        <end position="234"/>
    </location>
</feature>
<keyword evidence="1" id="KW-0472">Membrane</keyword>
<dbReference type="KEGG" id="haxz:M0R88_05140"/>
<feature type="transmembrane region" description="Helical" evidence="1">
    <location>
        <begin position="53"/>
        <end position="73"/>
    </location>
</feature>